<dbReference type="Proteomes" id="UP000472335">
    <property type="component" value="Unassembled WGS sequence"/>
</dbReference>
<gene>
    <name evidence="1" type="ORF">G5C60_02250</name>
</gene>
<sequence length="732" mass="80508">MTSPTIDFRHAPASSWTLLCRPDDAHKSLVREDGALLYGFHASGFDAWSFERTVEFSAQTTHRPVRISQETESARRAIVRTVVAYPNQTLELTAFAHYEGSARYDIVLWTVRTAPGADEILTGLRIDAHLRGETLASAGSRREVYAVPVDKSPATPDWTDGLPTVDAAPPDAWRLRSCGHPLVGGSARGFGPAAGLVTEPVLLRGGESVSGAVVVPLTEGDLELDQAYAALRAERRYWDQLDVQRLPLSVPDPAVQDMLTACARNMLQAREIEQDLPVLHVGPTIYRGLWLVDGHFLLEAARYLGLDDTADAGLEVLMRRVRPNGSIVQLDSEPYVKETGIAIATLVRQAELTGAAEELRRRWPTVRAAVAHIAELRDQAAELPAEHPLRGLLPEAFGDGGLGGSRAEYTTTMWILTGLRYAVAGARMLDESADAERFGDLFESLLGAFQRSAKVQRRTTEDGLRYLPMNLPGSGEHQFVPHLPDGQVPVWRRIRPETATWALCHAIWPGEVFTADDEVVRDLLGLYEARDDEQGIPATTGWLPYRAVWTYQASFAAHAWLYAGRPDKAADYLYAFANHASPTRVWREEQPLTGSGHLQICGDMPHNWASAEFVRLVRHLLAFERGAGLDLLPGAPAHWFRPGAEIRVEGTPTRFGRIGLDVRAGEDRLEIHVLRQGPGTVPGRLRLPARFSRGARVNGVPVTAKATTMTTETTMIRLDLPDGAPVRVEAET</sequence>
<accession>A0A6G4UY04</accession>
<dbReference type="AlphaFoldDB" id="A0A6G4UY04"/>
<dbReference type="InterPro" id="IPR008928">
    <property type="entry name" value="6-hairpin_glycosidase_sf"/>
</dbReference>
<comment type="caution">
    <text evidence="1">The sequence shown here is derived from an EMBL/GenBank/DDBJ whole genome shotgun (WGS) entry which is preliminary data.</text>
</comment>
<dbReference type="SUPFAM" id="SSF48208">
    <property type="entry name" value="Six-hairpin glycosidases"/>
    <property type="match status" value="1"/>
</dbReference>
<evidence type="ECO:0000313" key="2">
    <source>
        <dbReference type="Proteomes" id="UP000472335"/>
    </source>
</evidence>
<protein>
    <submittedName>
        <fullName evidence="1">Uncharacterized protein</fullName>
    </submittedName>
</protein>
<name>A0A6G4UY04_9ACTN</name>
<dbReference type="RefSeq" id="WP_165254442.1">
    <property type="nucleotide sequence ID" value="NZ_JAAKZY010000004.1"/>
</dbReference>
<evidence type="ECO:0000313" key="1">
    <source>
        <dbReference type="EMBL" id="NGO06523.1"/>
    </source>
</evidence>
<dbReference type="GO" id="GO:0005975">
    <property type="term" value="P:carbohydrate metabolic process"/>
    <property type="evidence" value="ECO:0007669"/>
    <property type="project" value="InterPro"/>
</dbReference>
<reference evidence="1 2" key="1">
    <citation type="submission" date="2020-02" db="EMBL/GenBank/DDBJ databases">
        <title>Whole-genome analyses of novel actinobacteria.</title>
        <authorList>
            <person name="Sahin N."/>
            <person name="Gencbay T."/>
        </authorList>
    </citation>
    <scope>NUCLEOTIDE SEQUENCE [LARGE SCALE GENOMIC DNA]</scope>
    <source>
        <strain evidence="1 2">HC44</strain>
    </source>
</reference>
<organism evidence="1 2">
    <name type="scientific">Streptomyces scabichelini</name>
    <dbReference type="NCBI Taxonomy" id="2711217"/>
    <lineage>
        <taxon>Bacteria</taxon>
        <taxon>Bacillati</taxon>
        <taxon>Actinomycetota</taxon>
        <taxon>Actinomycetes</taxon>
        <taxon>Kitasatosporales</taxon>
        <taxon>Streptomycetaceae</taxon>
        <taxon>Streptomyces</taxon>
    </lineage>
</organism>
<proteinExistence type="predicted"/>
<dbReference type="EMBL" id="JAAKZY010000004">
    <property type="protein sequence ID" value="NGO06523.1"/>
    <property type="molecule type" value="Genomic_DNA"/>
</dbReference>
<dbReference type="InterPro" id="IPR012341">
    <property type="entry name" value="6hp_glycosidase-like_sf"/>
</dbReference>
<keyword evidence="2" id="KW-1185">Reference proteome</keyword>
<dbReference type="Gene3D" id="1.50.10.10">
    <property type="match status" value="1"/>
</dbReference>